<evidence type="ECO:0000313" key="1">
    <source>
        <dbReference type="EMBL" id="GMQ61649.1"/>
    </source>
</evidence>
<keyword evidence="2" id="KW-1185">Reference proteome</keyword>
<evidence type="ECO:0000313" key="2">
    <source>
        <dbReference type="Proteomes" id="UP001374599"/>
    </source>
</evidence>
<dbReference type="EMBL" id="BTPU01000011">
    <property type="protein sequence ID" value="GMQ61649.1"/>
    <property type="molecule type" value="Genomic_DNA"/>
</dbReference>
<reference evidence="1" key="1">
    <citation type="submission" date="2023-09" db="EMBL/GenBank/DDBJ databases">
        <title>Vallitalea sediminicola and Vallitalea maricola sp. nov., anaerobic bacteria isolated from marine sediment.</title>
        <authorList>
            <person name="Hirano S."/>
            <person name="Maeda A."/>
            <person name="Terahara T."/>
            <person name="Mori K."/>
            <person name="Hamada M."/>
            <person name="Matsumoto R."/>
            <person name="Kobayashi T."/>
        </authorList>
    </citation>
    <scope>NUCLEOTIDE SEQUENCE</scope>
    <source>
        <strain evidence="1">AN17-2</strain>
    </source>
</reference>
<organism evidence="1 2">
    <name type="scientific">Vallitalea maricola</name>
    <dbReference type="NCBI Taxonomy" id="3074433"/>
    <lineage>
        <taxon>Bacteria</taxon>
        <taxon>Bacillati</taxon>
        <taxon>Bacillota</taxon>
        <taxon>Clostridia</taxon>
        <taxon>Lachnospirales</taxon>
        <taxon>Vallitaleaceae</taxon>
        <taxon>Vallitalea</taxon>
    </lineage>
</organism>
<comment type="caution">
    <text evidence="1">The sequence shown here is derived from an EMBL/GenBank/DDBJ whole genome shotgun (WGS) entry which is preliminary data.</text>
</comment>
<proteinExistence type="predicted"/>
<dbReference type="Proteomes" id="UP001374599">
    <property type="component" value="Unassembled WGS sequence"/>
</dbReference>
<protein>
    <submittedName>
        <fullName evidence="1">Uncharacterized protein</fullName>
    </submittedName>
</protein>
<sequence>MNIEIRVNTMEEAYTLMESQVNIIAVGNENCVYKVPKYEEIRDLVNEARNNNKKIRVVFPKTPNIHFDNMLELLKKTANLDVLVTINDYGLMFRAKDIKLMNGFAIGRVLAFSLLTSSPWYDLLVEGENQEIKKALATSNMDSTYKLDFVKTLGANEIEIEYLKEVCENTERIIEKTFKVSAHYESCLVGYSRCCPVKKMLQEETSTCAEEIACSEPYYIEFKEKFNTIPVQNKKNNYNSMTHYVEDELVKKIFTPLMVVGNGLYKKNENNNFEYKNVSTMIINSVFYDDKEHLENVFELLKIKKEISECSIVKKQIG</sequence>
<name>A0ACB5UGG7_9FIRM</name>
<gene>
    <name evidence="1" type="ORF">AN2V17_08780</name>
</gene>
<accession>A0ACB5UGG7</accession>